<feature type="region of interest" description="Disordered" evidence="1">
    <location>
        <begin position="129"/>
        <end position="172"/>
    </location>
</feature>
<feature type="compositionally biased region" description="Low complexity" evidence="1">
    <location>
        <begin position="158"/>
        <end position="172"/>
    </location>
</feature>
<feature type="region of interest" description="Disordered" evidence="1">
    <location>
        <begin position="1"/>
        <end position="21"/>
    </location>
</feature>
<protein>
    <submittedName>
        <fullName evidence="2">Uncharacterized protein</fullName>
    </submittedName>
</protein>
<evidence type="ECO:0000256" key="1">
    <source>
        <dbReference type="SAM" id="MobiDB-lite"/>
    </source>
</evidence>
<accession>A0A4V6T5C1</accession>
<name>A0A4V6T5C1_DENBC</name>
<keyword evidence="3" id="KW-1185">Reference proteome</keyword>
<organism evidence="2 3">
    <name type="scientific">Dendrothele bispora (strain CBS 962.96)</name>
    <dbReference type="NCBI Taxonomy" id="1314807"/>
    <lineage>
        <taxon>Eukaryota</taxon>
        <taxon>Fungi</taxon>
        <taxon>Dikarya</taxon>
        <taxon>Basidiomycota</taxon>
        <taxon>Agaricomycotina</taxon>
        <taxon>Agaricomycetes</taxon>
        <taxon>Agaricomycetidae</taxon>
        <taxon>Agaricales</taxon>
        <taxon>Agaricales incertae sedis</taxon>
        <taxon>Dendrothele</taxon>
    </lineage>
</organism>
<feature type="region of interest" description="Disordered" evidence="1">
    <location>
        <begin position="191"/>
        <end position="217"/>
    </location>
</feature>
<dbReference type="AlphaFoldDB" id="A0A4V6T5C1"/>
<gene>
    <name evidence="2" type="ORF">K435DRAFT_861912</name>
</gene>
<dbReference type="EMBL" id="ML179261">
    <property type="protein sequence ID" value="THU93005.1"/>
    <property type="molecule type" value="Genomic_DNA"/>
</dbReference>
<evidence type="ECO:0000313" key="3">
    <source>
        <dbReference type="Proteomes" id="UP000297245"/>
    </source>
</evidence>
<proteinExistence type="predicted"/>
<sequence length="282" mass="30720">MSINCCQPTISTRSTTSSSASNTAPWYLVTGCDQKNNDGVYLDLKTAKRISSAGHGSYSAKYEANVLIQDWQEFCFIAHIHNPPLALDRQQFLDALQSAINPERRMGALMHKQSGPILISDSEESDDYLSGKLKQSVSIPGPRSPPPISSPSMDVMFSRSSSLTKKPSTSTKVSPARFTIDLKQFPECMPVVSGVTPKSPKPKPRTPSPSKAPLPSIDNVASVTSQSTVPNDSKFYVLDSKGCQKIVTDKERALAIFEEMSGVGMMPEMMICDTLESAMTQF</sequence>
<dbReference type="Proteomes" id="UP000297245">
    <property type="component" value="Unassembled WGS sequence"/>
</dbReference>
<reference evidence="2 3" key="1">
    <citation type="journal article" date="2019" name="Nat. Ecol. Evol.">
        <title>Megaphylogeny resolves global patterns of mushroom evolution.</title>
        <authorList>
            <person name="Varga T."/>
            <person name="Krizsan K."/>
            <person name="Foldi C."/>
            <person name="Dima B."/>
            <person name="Sanchez-Garcia M."/>
            <person name="Sanchez-Ramirez S."/>
            <person name="Szollosi G.J."/>
            <person name="Szarkandi J.G."/>
            <person name="Papp V."/>
            <person name="Albert L."/>
            <person name="Andreopoulos W."/>
            <person name="Angelini C."/>
            <person name="Antonin V."/>
            <person name="Barry K.W."/>
            <person name="Bougher N.L."/>
            <person name="Buchanan P."/>
            <person name="Buyck B."/>
            <person name="Bense V."/>
            <person name="Catcheside P."/>
            <person name="Chovatia M."/>
            <person name="Cooper J."/>
            <person name="Damon W."/>
            <person name="Desjardin D."/>
            <person name="Finy P."/>
            <person name="Geml J."/>
            <person name="Haridas S."/>
            <person name="Hughes K."/>
            <person name="Justo A."/>
            <person name="Karasinski D."/>
            <person name="Kautmanova I."/>
            <person name="Kiss B."/>
            <person name="Kocsube S."/>
            <person name="Kotiranta H."/>
            <person name="LaButti K.M."/>
            <person name="Lechner B.E."/>
            <person name="Liimatainen K."/>
            <person name="Lipzen A."/>
            <person name="Lukacs Z."/>
            <person name="Mihaltcheva S."/>
            <person name="Morgado L.N."/>
            <person name="Niskanen T."/>
            <person name="Noordeloos M.E."/>
            <person name="Ohm R.A."/>
            <person name="Ortiz-Santana B."/>
            <person name="Ovrebo C."/>
            <person name="Racz N."/>
            <person name="Riley R."/>
            <person name="Savchenko A."/>
            <person name="Shiryaev A."/>
            <person name="Soop K."/>
            <person name="Spirin V."/>
            <person name="Szebenyi C."/>
            <person name="Tomsovsky M."/>
            <person name="Tulloss R.E."/>
            <person name="Uehling J."/>
            <person name="Grigoriev I.V."/>
            <person name="Vagvolgyi C."/>
            <person name="Papp T."/>
            <person name="Martin F.M."/>
            <person name="Miettinen O."/>
            <person name="Hibbett D.S."/>
            <person name="Nagy L.G."/>
        </authorList>
    </citation>
    <scope>NUCLEOTIDE SEQUENCE [LARGE SCALE GENOMIC DNA]</scope>
    <source>
        <strain evidence="2 3">CBS 962.96</strain>
    </source>
</reference>
<feature type="compositionally biased region" description="Low complexity" evidence="1">
    <location>
        <begin position="9"/>
        <end position="21"/>
    </location>
</feature>
<evidence type="ECO:0000313" key="2">
    <source>
        <dbReference type="EMBL" id="THU93005.1"/>
    </source>
</evidence>